<dbReference type="EMBL" id="JAZDUE010000007">
    <property type="protein sequence ID" value="MEE4023433.1"/>
    <property type="molecule type" value="Genomic_DNA"/>
</dbReference>
<keyword evidence="3" id="KW-0175">Coiled coil</keyword>
<feature type="compositionally biased region" description="Basic residues" evidence="4">
    <location>
        <begin position="149"/>
        <end position="158"/>
    </location>
</feature>
<sequence length="320" mass="34543">MPRTACAVEQEYHSHNRLSLFPHVVSWLSRSRMPALEVLVQTSTDVAESDYDLELAEAEAAAAEAEAEAAHARAAAARARARARATSLRREVSSSDDAAETTATDTTRVPIDVPDTSDTDTLPEKAPSGSDAETEPARSRPDGVAHTGSRMKRLLRAPRRPSRRAVAFAVLVAITLIALAATTLIGLHHRQTQADETRANDFTAVAERGVTAITSLDYKNAERDVERIVNQSTGEFRNDFTGRAEDFTSVIEQSKVTTKGEVTGSAVESMNADSAVVLVSARSEVTNAAGAQEEPRTWRLRVTVSDDDGTMKISKVDFVP</sequence>
<gene>
    <name evidence="6" type="ORF">V1Y59_10120</name>
</gene>
<name>A0ABU7MSX8_9ACTN</name>
<evidence type="ECO:0000313" key="7">
    <source>
        <dbReference type="Proteomes" id="UP001335729"/>
    </source>
</evidence>
<keyword evidence="5" id="KW-0812">Transmembrane</keyword>
<organism evidence="6 7">
    <name type="scientific">Gordonia prachuapensis</name>
    <dbReference type="NCBI Taxonomy" id="3115651"/>
    <lineage>
        <taxon>Bacteria</taxon>
        <taxon>Bacillati</taxon>
        <taxon>Actinomycetota</taxon>
        <taxon>Actinomycetes</taxon>
        <taxon>Mycobacteriales</taxon>
        <taxon>Gordoniaceae</taxon>
        <taxon>Gordonia</taxon>
    </lineage>
</organism>
<evidence type="ECO:0000256" key="1">
    <source>
        <dbReference type="ARBA" id="ARBA00004370"/>
    </source>
</evidence>
<evidence type="ECO:0000256" key="5">
    <source>
        <dbReference type="SAM" id="Phobius"/>
    </source>
</evidence>
<dbReference type="PANTHER" id="PTHR37042">
    <property type="entry name" value="OUTER MEMBRANE PROTEIN RV1973"/>
    <property type="match status" value="1"/>
</dbReference>
<reference evidence="6 7" key="1">
    <citation type="submission" date="2024-01" db="EMBL/GenBank/DDBJ databases">
        <title>Draft genome sequence of Gordonia sp. PKS22-38.</title>
        <authorList>
            <person name="Suphannarot A."/>
            <person name="Mingma R."/>
        </authorList>
    </citation>
    <scope>NUCLEOTIDE SEQUENCE [LARGE SCALE GENOMIC DNA]</scope>
    <source>
        <strain evidence="6 7">PKS22-38</strain>
    </source>
</reference>
<dbReference type="RefSeq" id="WP_330504774.1">
    <property type="nucleotide sequence ID" value="NZ_JAZDUE010000007.1"/>
</dbReference>
<evidence type="ECO:0008006" key="8">
    <source>
        <dbReference type="Google" id="ProtNLM"/>
    </source>
</evidence>
<evidence type="ECO:0000256" key="3">
    <source>
        <dbReference type="SAM" id="Coils"/>
    </source>
</evidence>
<feature type="coiled-coil region" evidence="3">
    <location>
        <begin position="46"/>
        <end position="82"/>
    </location>
</feature>
<keyword evidence="2 5" id="KW-0472">Membrane</keyword>
<protein>
    <recommendedName>
        <fullName evidence="8">Mce-associated membrane protein</fullName>
    </recommendedName>
</protein>
<feature type="transmembrane region" description="Helical" evidence="5">
    <location>
        <begin position="165"/>
        <end position="187"/>
    </location>
</feature>
<keyword evidence="5" id="KW-1133">Transmembrane helix</keyword>
<comment type="caution">
    <text evidence="6">The sequence shown here is derived from an EMBL/GenBank/DDBJ whole genome shotgun (WGS) entry which is preliminary data.</text>
</comment>
<accession>A0ABU7MSX8</accession>
<evidence type="ECO:0000256" key="2">
    <source>
        <dbReference type="ARBA" id="ARBA00023136"/>
    </source>
</evidence>
<dbReference type="PANTHER" id="PTHR37042:SF4">
    <property type="entry name" value="OUTER MEMBRANE PROTEIN RV1973"/>
    <property type="match status" value="1"/>
</dbReference>
<evidence type="ECO:0000256" key="4">
    <source>
        <dbReference type="SAM" id="MobiDB-lite"/>
    </source>
</evidence>
<dbReference type="Proteomes" id="UP001335729">
    <property type="component" value="Unassembled WGS sequence"/>
</dbReference>
<feature type="region of interest" description="Disordered" evidence="4">
    <location>
        <begin position="86"/>
        <end position="158"/>
    </location>
</feature>
<evidence type="ECO:0000313" key="6">
    <source>
        <dbReference type="EMBL" id="MEE4023433.1"/>
    </source>
</evidence>
<comment type="subcellular location">
    <subcellularLocation>
        <location evidence="1">Membrane</location>
    </subcellularLocation>
</comment>
<proteinExistence type="predicted"/>
<keyword evidence="7" id="KW-1185">Reference proteome</keyword>